<dbReference type="InterPro" id="IPR036388">
    <property type="entry name" value="WH-like_DNA-bd_sf"/>
</dbReference>
<evidence type="ECO:0000259" key="5">
    <source>
        <dbReference type="PROSITE" id="PS50931"/>
    </source>
</evidence>
<comment type="caution">
    <text evidence="6">The sequence shown here is derived from an EMBL/GenBank/DDBJ whole genome shotgun (WGS) entry which is preliminary data.</text>
</comment>
<dbReference type="Gene3D" id="1.10.10.10">
    <property type="entry name" value="Winged helix-like DNA-binding domain superfamily/Winged helix DNA-binding domain"/>
    <property type="match status" value="1"/>
</dbReference>
<accession>A0A415E0W0</accession>
<dbReference type="InterPro" id="IPR000847">
    <property type="entry name" value="LysR_HTH_N"/>
</dbReference>
<evidence type="ECO:0000256" key="2">
    <source>
        <dbReference type="ARBA" id="ARBA00023015"/>
    </source>
</evidence>
<dbReference type="PANTHER" id="PTHR30346">
    <property type="entry name" value="TRANSCRIPTIONAL DUAL REGULATOR HCAR-RELATED"/>
    <property type="match status" value="1"/>
</dbReference>
<dbReference type="SUPFAM" id="SSF53850">
    <property type="entry name" value="Periplasmic binding protein-like II"/>
    <property type="match status" value="1"/>
</dbReference>
<dbReference type="AlphaFoldDB" id="A0A415E0W0"/>
<proteinExistence type="inferred from homology"/>
<dbReference type="STRING" id="1776384.GCA_900086585_00739"/>
<dbReference type="GO" id="GO:0032993">
    <property type="term" value="C:protein-DNA complex"/>
    <property type="evidence" value="ECO:0007669"/>
    <property type="project" value="TreeGrafter"/>
</dbReference>
<evidence type="ECO:0000256" key="1">
    <source>
        <dbReference type="ARBA" id="ARBA00009437"/>
    </source>
</evidence>
<dbReference type="GO" id="GO:0003700">
    <property type="term" value="F:DNA-binding transcription factor activity"/>
    <property type="evidence" value="ECO:0007669"/>
    <property type="project" value="InterPro"/>
</dbReference>
<keyword evidence="7" id="KW-1185">Reference proteome</keyword>
<dbReference type="EMBL" id="QRMS01000003">
    <property type="protein sequence ID" value="RHJ87269.1"/>
    <property type="molecule type" value="Genomic_DNA"/>
</dbReference>
<evidence type="ECO:0000256" key="3">
    <source>
        <dbReference type="ARBA" id="ARBA00023125"/>
    </source>
</evidence>
<reference evidence="6 7" key="1">
    <citation type="submission" date="2018-08" db="EMBL/GenBank/DDBJ databases">
        <title>A genome reference for cultivated species of the human gut microbiota.</title>
        <authorList>
            <person name="Zou Y."/>
            <person name="Xue W."/>
            <person name="Luo G."/>
        </authorList>
    </citation>
    <scope>NUCLEOTIDE SEQUENCE [LARGE SCALE GENOMIC DNA]</scope>
    <source>
        <strain evidence="6 7">AM07-24</strain>
    </source>
</reference>
<dbReference type="SUPFAM" id="SSF46785">
    <property type="entry name" value="Winged helix' DNA-binding domain"/>
    <property type="match status" value="1"/>
</dbReference>
<dbReference type="OrthoDB" id="1652954at2"/>
<dbReference type="Pfam" id="PF03466">
    <property type="entry name" value="LysR_substrate"/>
    <property type="match status" value="1"/>
</dbReference>
<name>A0A415E0W0_9FIRM</name>
<sequence>MNDLQIDYFLAVARNLSFTKTAEEMYVSQPAISRHISHLEKELGFALFDRSKKTTQLTPAGGLFYDFFSEYRQNLARAKEQAYRLTNAQIGSVRLACLDGWKNVEAIPMALQNFKKRFQNVDIALSSYGFRGQLKALGSDKVDVILSLEGNTDDYPDIMTKTITTVPLKMIYSVHHKYAGQEGLTPVDFKEEKLFVPTTEETKLAEVNNKRFCKPFGFVPTQVKVDNIESMLLNVQNGFGIAIIDEWALQSAGKDFLSIDLGVSNDVILAWKEGNLNPAIGALVSEMIFMFNQEK</sequence>
<evidence type="ECO:0000256" key="4">
    <source>
        <dbReference type="ARBA" id="ARBA00023163"/>
    </source>
</evidence>
<dbReference type="Proteomes" id="UP000284841">
    <property type="component" value="Unassembled WGS sequence"/>
</dbReference>
<dbReference type="InterPro" id="IPR036390">
    <property type="entry name" value="WH_DNA-bd_sf"/>
</dbReference>
<protein>
    <submittedName>
        <fullName evidence="6">LysR family transcriptional regulator</fullName>
    </submittedName>
</protein>
<dbReference type="PANTHER" id="PTHR30346:SF28">
    <property type="entry name" value="HTH-TYPE TRANSCRIPTIONAL REGULATOR CYNR"/>
    <property type="match status" value="1"/>
</dbReference>
<dbReference type="RefSeq" id="WP_067534060.1">
    <property type="nucleotide sequence ID" value="NZ_AP025567.1"/>
</dbReference>
<keyword evidence="2" id="KW-0805">Transcription regulation</keyword>
<dbReference type="GO" id="GO:0003677">
    <property type="term" value="F:DNA binding"/>
    <property type="evidence" value="ECO:0007669"/>
    <property type="project" value="UniProtKB-KW"/>
</dbReference>
<feature type="domain" description="HTH lysR-type" evidence="5">
    <location>
        <begin position="1"/>
        <end position="58"/>
    </location>
</feature>
<evidence type="ECO:0000313" key="7">
    <source>
        <dbReference type="Proteomes" id="UP000284841"/>
    </source>
</evidence>
<gene>
    <name evidence="6" type="ORF">DW099_11245</name>
</gene>
<comment type="similarity">
    <text evidence="1">Belongs to the LysR transcriptional regulatory family.</text>
</comment>
<dbReference type="Gene3D" id="3.40.190.10">
    <property type="entry name" value="Periplasmic binding protein-like II"/>
    <property type="match status" value="2"/>
</dbReference>
<dbReference type="CDD" id="cd05466">
    <property type="entry name" value="PBP2_LTTR_substrate"/>
    <property type="match status" value="1"/>
</dbReference>
<dbReference type="Pfam" id="PF00126">
    <property type="entry name" value="HTH_1"/>
    <property type="match status" value="1"/>
</dbReference>
<dbReference type="FunFam" id="1.10.10.10:FF:000001">
    <property type="entry name" value="LysR family transcriptional regulator"/>
    <property type="match status" value="1"/>
</dbReference>
<dbReference type="InterPro" id="IPR005119">
    <property type="entry name" value="LysR_subst-bd"/>
</dbReference>
<keyword evidence="4" id="KW-0804">Transcription</keyword>
<dbReference type="PROSITE" id="PS50931">
    <property type="entry name" value="HTH_LYSR"/>
    <property type="match status" value="1"/>
</dbReference>
<organism evidence="6 7">
    <name type="scientific">Emergencia timonensis</name>
    <dbReference type="NCBI Taxonomy" id="1776384"/>
    <lineage>
        <taxon>Bacteria</taxon>
        <taxon>Bacillati</taxon>
        <taxon>Bacillota</taxon>
        <taxon>Clostridia</taxon>
        <taxon>Peptostreptococcales</taxon>
        <taxon>Anaerovoracaceae</taxon>
        <taxon>Emergencia</taxon>
    </lineage>
</organism>
<evidence type="ECO:0000313" key="6">
    <source>
        <dbReference type="EMBL" id="RHJ87269.1"/>
    </source>
</evidence>
<dbReference type="PRINTS" id="PR00039">
    <property type="entry name" value="HTHLYSR"/>
</dbReference>
<keyword evidence="3" id="KW-0238">DNA-binding</keyword>
<dbReference type="GeneID" id="83003138"/>